<dbReference type="SMART" id="SM00487">
    <property type="entry name" value="DEXDc"/>
    <property type="match status" value="1"/>
</dbReference>
<dbReference type="InterPro" id="IPR014014">
    <property type="entry name" value="RNA_helicase_DEAD_Q_motif"/>
</dbReference>
<dbReference type="InterPro" id="IPR028621">
    <property type="entry name" value="DEAD_helicase_SrmB"/>
</dbReference>
<feature type="region of interest" description="Disordered" evidence="7">
    <location>
        <begin position="391"/>
        <end position="430"/>
    </location>
</feature>
<dbReference type="GO" id="GO:0000027">
    <property type="term" value="P:ribosomal large subunit assembly"/>
    <property type="evidence" value="ECO:0007669"/>
    <property type="project" value="UniProtKB-UniRule"/>
</dbReference>
<dbReference type="InterPro" id="IPR011545">
    <property type="entry name" value="DEAD/DEAH_box_helicase_dom"/>
</dbReference>
<dbReference type="NCBIfam" id="NF008394">
    <property type="entry name" value="PRK11192.1"/>
    <property type="match status" value="1"/>
</dbReference>
<evidence type="ECO:0000256" key="3">
    <source>
        <dbReference type="ARBA" id="ARBA00022806"/>
    </source>
</evidence>
<dbReference type="PROSITE" id="PS51194">
    <property type="entry name" value="HELICASE_CTER"/>
    <property type="match status" value="1"/>
</dbReference>
<dbReference type="InterPro" id="IPR027417">
    <property type="entry name" value="P-loop_NTPase"/>
</dbReference>
<organism evidence="11 12">
    <name type="scientific">Colwellia psychrerythraea (strain 34H / ATCC BAA-681)</name>
    <name type="common">Vibrio psychroerythus</name>
    <dbReference type="NCBI Taxonomy" id="167879"/>
    <lineage>
        <taxon>Bacteria</taxon>
        <taxon>Pseudomonadati</taxon>
        <taxon>Pseudomonadota</taxon>
        <taxon>Gammaproteobacteria</taxon>
        <taxon>Alteromonadales</taxon>
        <taxon>Colwelliaceae</taxon>
        <taxon>Colwellia</taxon>
    </lineage>
</organism>
<evidence type="ECO:0000313" key="12">
    <source>
        <dbReference type="Proteomes" id="UP000000547"/>
    </source>
</evidence>
<dbReference type="InterPro" id="IPR044742">
    <property type="entry name" value="DEAD/DEAH_RhlB"/>
</dbReference>
<keyword evidence="5" id="KW-0690">Ribosome biogenesis</keyword>
<dbReference type="HOGENOM" id="CLU_003041_28_3_6"/>
<accession>Q47WS0</accession>
<feature type="short sequence motif" description="Q motif" evidence="6">
    <location>
        <begin position="13"/>
        <end position="41"/>
    </location>
</feature>
<dbReference type="PANTHER" id="PTHR47959">
    <property type="entry name" value="ATP-DEPENDENT RNA HELICASE RHLE-RELATED"/>
    <property type="match status" value="1"/>
</dbReference>
<evidence type="ECO:0000256" key="5">
    <source>
        <dbReference type="HAMAP-Rule" id="MF_00967"/>
    </source>
</evidence>
<gene>
    <name evidence="5 11" type="primary">srmB</name>
    <name evidence="11" type="ordered locus">CPS_4097</name>
</gene>
<keyword evidence="3 5" id="KW-0347">Helicase</keyword>
<keyword evidence="2 5" id="KW-0378">Hydrolase</keyword>
<evidence type="ECO:0000256" key="1">
    <source>
        <dbReference type="ARBA" id="ARBA00022741"/>
    </source>
</evidence>
<dbReference type="STRING" id="167879.CPS_4097"/>
<dbReference type="Pfam" id="PF00270">
    <property type="entry name" value="DEAD"/>
    <property type="match status" value="1"/>
</dbReference>
<dbReference type="SUPFAM" id="SSF52540">
    <property type="entry name" value="P-loop containing nucleoside triphosphate hydrolases"/>
    <property type="match status" value="1"/>
</dbReference>
<dbReference type="AlphaFoldDB" id="Q47WS0"/>
<dbReference type="eggNOG" id="COG0513">
    <property type="taxonomic scope" value="Bacteria"/>
</dbReference>
<dbReference type="PROSITE" id="PS51195">
    <property type="entry name" value="Q_MOTIF"/>
    <property type="match status" value="1"/>
</dbReference>
<dbReference type="KEGG" id="cps:CPS_4097"/>
<comment type="catalytic activity">
    <reaction evidence="5">
        <text>ATP + H2O = ADP + phosphate + H(+)</text>
        <dbReference type="Rhea" id="RHEA:13065"/>
        <dbReference type="ChEBI" id="CHEBI:15377"/>
        <dbReference type="ChEBI" id="CHEBI:15378"/>
        <dbReference type="ChEBI" id="CHEBI:30616"/>
        <dbReference type="ChEBI" id="CHEBI:43474"/>
        <dbReference type="ChEBI" id="CHEBI:456216"/>
        <dbReference type="EC" id="3.6.4.13"/>
    </reaction>
</comment>
<dbReference type="Gene3D" id="3.40.50.300">
    <property type="entry name" value="P-loop containing nucleotide triphosphate hydrolases"/>
    <property type="match status" value="2"/>
</dbReference>
<dbReference type="HAMAP" id="MF_00967">
    <property type="entry name" value="DEAD_helicase_SrmB"/>
    <property type="match status" value="1"/>
</dbReference>
<sequence>MKWVLLTLSELSLMFEQFDLDSELLASINKIGYTKPTSIQELVIPQAMVGKDVLASAPTGTGKTAAFLLPIAQHLLDYPRTKPGFPRVLILTPTRELAIQIGEDSEQLTELTKIKTGVITGGVNYGSHADILTSTTDILVATPGRLLEYIENEQFDAREIEILVLDEADRMLDLGFSETINRIVAEARWRKQTMLFSATLESPGVQLFAEEVLNEPVFLESKPSRKEKAVIHQWLHLADDANHKLNLLVNTLKQEGVERTVVFANKRETVQYLSGKLYAEELPCVWLEGKMPQDKRNKAIERFKKGEVKVLVATDVAARGLDIDDISHVINFDMPRKVDIYIHRIGRTGRAGKKGTAISLVEAHDMGVIGKIERYTKERLSRRFIQELRPKNKESRVVNKKAKIKLTTSQKKAKTKKQVKKKAKRAKAAK</sequence>
<dbReference type="EC" id="3.6.4.13" evidence="5"/>
<comment type="similarity">
    <text evidence="5">Belongs to the DEAD box helicase family. SrmB subfamily.</text>
</comment>
<evidence type="ECO:0000256" key="6">
    <source>
        <dbReference type="PROSITE-ProRule" id="PRU00552"/>
    </source>
</evidence>
<dbReference type="GO" id="GO:0003676">
    <property type="term" value="F:nucleic acid binding"/>
    <property type="evidence" value="ECO:0007669"/>
    <property type="project" value="InterPro"/>
</dbReference>
<dbReference type="CDD" id="cd00268">
    <property type="entry name" value="DEADc"/>
    <property type="match status" value="1"/>
</dbReference>
<reference evidence="11" key="1">
    <citation type="journal article" date="2005" name="Proc. Natl. Acad. Sci. U.S.A.">
        <title>The psychrophilic lifestyle as revealed by the genome sequence of Colwellia psychrerythraea 34H through genomic and proteomic analyses.</title>
        <authorList>
            <person name="Methe B.A."/>
            <person name="Nelson K.E."/>
            <person name="Deming J.W."/>
            <person name="Momen B."/>
            <person name="Melamud E."/>
            <person name="Zhang X."/>
            <person name="Moult J."/>
            <person name="Madupu R."/>
            <person name="Nelson W.C."/>
            <person name="Dodson R.J."/>
            <person name="Brinkac L.M."/>
            <person name="Daugherty S.C."/>
            <person name="Durkin A.S."/>
            <person name="DeBoy R.T."/>
            <person name="Kolonay J.F."/>
            <person name="Sullivan S.A."/>
            <person name="Zhou L."/>
            <person name="Davidsen T.M."/>
            <person name="Wu M."/>
            <person name="Huston A.L."/>
            <person name="Lewis M."/>
            <person name="Weaver B."/>
            <person name="Weidman J.F."/>
            <person name="Khouri H."/>
            <person name="Utterback T.R."/>
            <person name="Feldblyum T.V."/>
            <person name="Fraser C.M."/>
        </authorList>
    </citation>
    <scope>NUCLEOTIDE SEQUENCE [LARGE SCALE GENOMIC DNA]</scope>
    <source>
        <strain evidence="11">34H</strain>
    </source>
</reference>
<comment type="function">
    <text evidence="5">DEAD-box RNA helicase involved in the assembly of the 50S ribosomal subunit at low temperature. Exhibits RNA-stimulated ATP hydrolysis and RNA unwinding activity.</text>
</comment>
<feature type="domain" description="DEAD-box RNA helicase Q" evidence="10">
    <location>
        <begin position="13"/>
        <end position="41"/>
    </location>
</feature>
<dbReference type="Pfam" id="PF00271">
    <property type="entry name" value="Helicase_C"/>
    <property type="match status" value="1"/>
</dbReference>
<dbReference type="GO" id="GO:0005829">
    <property type="term" value="C:cytosol"/>
    <property type="evidence" value="ECO:0007669"/>
    <property type="project" value="TreeGrafter"/>
</dbReference>
<feature type="compositionally biased region" description="Basic residues" evidence="7">
    <location>
        <begin position="411"/>
        <end position="430"/>
    </location>
</feature>
<evidence type="ECO:0000313" key="11">
    <source>
        <dbReference type="EMBL" id="AAZ25852.1"/>
    </source>
</evidence>
<keyword evidence="1 5" id="KW-0547">Nucleotide-binding</keyword>
<dbReference type="GO" id="GO:0016887">
    <property type="term" value="F:ATP hydrolysis activity"/>
    <property type="evidence" value="ECO:0007669"/>
    <property type="project" value="RHEA"/>
</dbReference>
<dbReference type="GO" id="GO:0003724">
    <property type="term" value="F:RNA helicase activity"/>
    <property type="evidence" value="ECO:0007669"/>
    <property type="project" value="UniProtKB-UniRule"/>
</dbReference>
<dbReference type="PROSITE" id="PS00039">
    <property type="entry name" value="DEAD_ATP_HELICASE"/>
    <property type="match status" value="1"/>
</dbReference>
<dbReference type="InterPro" id="IPR001650">
    <property type="entry name" value="Helicase_C-like"/>
</dbReference>
<dbReference type="InterPro" id="IPR014001">
    <property type="entry name" value="Helicase_ATP-bd"/>
</dbReference>
<protein>
    <recommendedName>
        <fullName evidence="5">ATP-dependent RNA helicase SrmB</fullName>
        <ecNumber evidence="5">3.6.4.13</ecNumber>
    </recommendedName>
</protein>
<dbReference type="PANTHER" id="PTHR47959:SF3">
    <property type="entry name" value="ATP-DEPENDENT RNA HELICASE SRMB"/>
    <property type="match status" value="1"/>
</dbReference>
<keyword evidence="4 5" id="KW-0067">ATP-binding</keyword>
<dbReference type="GO" id="GO:0005524">
    <property type="term" value="F:ATP binding"/>
    <property type="evidence" value="ECO:0007669"/>
    <property type="project" value="UniProtKB-UniRule"/>
</dbReference>
<name>Q47WS0_COLP3</name>
<evidence type="ECO:0000259" key="10">
    <source>
        <dbReference type="PROSITE" id="PS51195"/>
    </source>
</evidence>
<evidence type="ECO:0000259" key="9">
    <source>
        <dbReference type="PROSITE" id="PS51194"/>
    </source>
</evidence>
<dbReference type="PROSITE" id="PS51192">
    <property type="entry name" value="HELICASE_ATP_BIND_1"/>
    <property type="match status" value="1"/>
</dbReference>
<evidence type="ECO:0000256" key="7">
    <source>
        <dbReference type="SAM" id="MobiDB-lite"/>
    </source>
</evidence>
<proteinExistence type="inferred from homology"/>
<keyword evidence="5" id="KW-0963">Cytoplasm</keyword>
<feature type="domain" description="Helicase ATP-binding" evidence="8">
    <location>
        <begin position="44"/>
        <end position="218"/>
    </location>
</feature>
<dbReference type="Proteomes" id="UP000000547">
    <property type="component" value="Chromosome"/>
</dbReference>
<evidence type="ECO:0000256" key="2">
    <source>
        <dbReference type="ARBA" id="ARBA00022801"/>
    </source>
</evidence>
<dbReference type="EMBL" id="CP000083">
    <property type="protein sequence ID" value="AAZ25852.1"/>
    <property type="molecule type" value="Genomic_DNA"/>
</dbReference>
<dbReference type="SMART" id="SM00490">
    <property type="entry name" value="HELICc"/>
    <property type="match status" value="1"/>
</dbReference>
<feature type="domain" description="Helicase C-terminal" evidence="9">
    <location>
        <begin position="244"/>
        <end position="396"/>
    </location>
</feature>
<comment type="subcellular location">
    <subcellularLocation>
        <location evidence="5">Cytoplasm</location>
    </subcellularLocation>
</comment>
<dbReference type="InterPro" id="IPR050079">
    <property type="entry name" value="DEAD_box_RNA_helicase"/>
</dbReference>
<evidence type="ECO:0000259" key="8">
    <source>
        <dbReference type="PROSITE" id="PS51192"/>
    </source>
</evidence>
<evidence type="ECO:0000256" key="4">
    <source>
        <dbReference type="ARBA" id="ARBA00022840"/>
    </source>
</evidence>
<dbReference type="CDD" id="cd18787">
    <property type="entry name" value="SF2_C_DEAD"/>
    <property type="match status" value="1"/>
</dbReference>
<dbReference type="InterPro" id="IPR000629">
    <property type="entry name" value="RNA-helicase_DEAD-box_CS"/>
</dbReference>
<comment type="subunit">
    <text evidence="5">Interacts with the 50S ribosomal subunit.</text>
</comment>